<dbReference type="Gene3D" id="2.40.30.170">
    <property type="match status" value="1"/>
</dbReference>
<proteinExistence type="predicted"/>
<accession>A0AAW9R445</accession>
<sequence length="318" mass="35377">MKRLVPLLLLLPALAPAQTLRLDGEVFARSTEQIVPPSIDNLWNLNITEMAPDGSMLQAGDMVVVFDGGDTQNQLLTQRSALAEKESQRGQLVLELAERERNERLTTEERRASLDKAQRKATQPETLVRRVDYRKLVIERSEAEELMALAAERERLAAEQRRQELRLIDSEIAVLQHKITRLETALAALRVTARRAGMVSHRSSWDGEKFAVGSRVFRGQAVAEIPDMDTLAVRTQVDERDLARVAVGMRARVVAEGSGVVLDGHVADIGRVVRSKSRVQPVPVVDLRVELERSDAKLKPGQGVRVELSPGRTEASRP</sequence>
<comment type="subcellular location">
    <subcellularLocation>
        <location evidence="1">Cell envelope</location>
    </subcellularLocation>
</comment>
<comment type="caution">
    <text evidence="5">The sequence shown here is derived from an EMBL/GenBank/DDBJ whole genome shotgun (WGS) entry which is preliminary data.</text>
</comment>
<name>A0AAW9R445_9GAMM</name>
<dbReference type="PANTHER" id="PTHR32347:SF23">
    <property type="entry name" value="BLL5650 PROTEIN"/>
    <property type="match status" value="1"/>
</dbReference>
<keyword evidence="2 3" id="KW-0175">Coiled coil</keyword>
<dbReference type="EMBL" id="JBBDHC010000022">
    <property type="protein sequence ID" value="MEJ1250525.1"/>
    <property type="molecule type" value="Genomic_DNA"/>
</dbReference>
<feature type="chain" id="PRO_5043970530" evidence="4">
    <location>
        <begin position="18"/>
        <end position="318"/>
    </location>
</feature>
<evidence type="ECO:0000313" key="5">
    <source>
        <dbReference type="EMBL" id="MEJ1250525.1"/>
    </source>
</evidence>
<dbReference type="Proteomes" id="UP001364472">
    <property type="component" value="Unassembled WGS sequence"/>
</dbReference>
<dbReference type="InterPro" id="IPR050465">
    <property type="entry name" value="UPF0194_transport"/>
</dbReference>
<reference evidence="5 6" key="1">
    <citation type="journal article" date="2016" name="Antonie Van Leeuwenhoek">
        <title>Denitratimonas tolerans gen. nov., sp. nov., a denitrifying bacterium isolated from a bioreactor for tannery wastewater treatment.</title>
        <authorList>
            <person name="Han S.I."/>
            <person name="Kim J.O."/>
            <person name="Lee Y.R."/>
            <person name="Ekpeghere K.I."/>
            <person name="Koh S.C."/>
            <person name="Whang K.S."/>
        </authorList>
    </citation>
    <scope>NUCLEOTIDE SEQUENCE [LARGE SCALE GENOMIC DNA]</scope>
    <source>
        <strain evidence="5 6">KACC 17565</strain>
    </source>
</reference>
<evidence type="ECO:0000313" key="6">
    <source>
        <dbReference type="Proteomes" id="UP001364472"/>
    </source>
</evidence>
<evidence type="ECO:0000256" key="4">
    <source>
        <dbReference type="SAM" id="SignalP"/>
    </source>
</evidence>
<feature type="signal peptide" evidence="4">
    <location>
        <begin position="1"/>
        <end position="17"/>
    </location>
</feature>
<gene>
    <name evidence="5" type="ORF">WB794_12670</name>
</gene>
<feature type="coiled-coil region" evidence="3">
    <location>
        <begin position="146"/>
        <end position="192"/>
    </location>
</feature>
<evidence type="ECO:0000256" key="2">
    <source>
        <dbReference type="ARBA" id="ARBA00023054"/>
    </source>
</evidence>
<dbReference type="GO" id="GO:0030313">
    <property type="term" value="C:cell envelope"/>
    <property type="evidence" value="ECO:0007669"/>
    <property type="project" value="UniProtKB-SubCell"/>
</dbReference>
<dbReference type="AlphaFoldDB" id="A0AAW9R445"/>
<dbReference type="RefSeq" id="WP_337336228.1">
    <property type="nucleotide sequence ID" value="NZ_JBBDHC010000022.1"/>
</dbReference>
<evidence type="ECO:0000256" key="3">
    <source>
        <dbReference type="SAM" id="Coils"/>
    </source>
</evidence>
<organism evidence="5 6">
    <name type="scientific">Denitratimonas tolerans</name>
    <dbReference type="NCBI Taxonomy" id="1338420"/>
    <lineage>
        <taxon>Bacteria</taxon>
        <taxon>Pseudomonadati</taxon>
        <taxon>Pseudomonadota</taxon>
        <taxon>Gammaproteobacteria</taxon>
        <taxon>Lysobacterales</taxon>
        <taxon>Lysobacteraceae</taxon>
        <taxon>Denitratimonas</taxon>
    </lineage>
</organism>
<keyword evidence="6" id="KW-1185">Reference proteome</keyword>
<evidence type="ECO:0000256" key="1">
    <source>
        <dbReference type="ARBA" id="ARBA00004196"/>
    </source>
</evidence>
<keyword evidence="4" id="KW-0732">Signal</keyword>
<dbReference type="PANTHER" id="PTHR32347">
    <property type="entry name" value="EFFLUX SYSTEM COMPONENT YKNX-RELATED"/>
    <property type="match status" value="1"/>
</dbReference>
<protein>
    <submittedName>
        <fullName evidence="5">HlyD family efflux transporter periplasmic adaptor subunit</fullName>
    </submittedName>
</protein>